<dbReference type="PANTHER" id="PTHR36381:SF1">
    <property type="entry name" value="ETHYLENE-REGULATED TRANSCRIPT 2 (ERT2)"/>
    <property type="match status" value="1"/>
</dbReference>
<name>A0AAD7PVU2_QUISA</name>
<keyword evidence="3" id="KW-1185">Reference proteome</keyword>
<dbReference type="EMBL" id="JARAOO010000005">
    <property type="protein sequence ID" value="KAJ7969164.1"/>
    <property type="molecule type" value="Genomic_DNA"/>
</dbReference>
<feature type="transmembrane region" description="Helical" evidence="1">
    <location>
        <begin position="444"/>
        <end position="473"/>
    </location>
</feature>
<organism evidence="2 3">
    <name type="scientific">Quillaja saponaria</name>
    <name type="common">Soap bark tree</name>
    <dbReference type="NCBI Taxonomy" id="32244"/>
    <lineage>
        <taxon>Eukaryota</taxon>
        <taxon>Viridiplantae</taxon>
        <taxon>Streptophyta</taxon>
        <taxon>Embryophyta</taxon>
        <taxon>Tracheophyta</taxon>
        <taxon>Spermatophyta</taxon>
        <taxon>Magnoliopsida</taxon>
        <taxon>eudicotyledons</taxon>
        <taxon>Gunneridae</taxon>
        <taxon>Pentapetalae</taxon>
        <taxon>rosids</taxon>
        <taxon>fabids</taxon>
        <taxon>Fabales</taxon>
        <taxon>Quillajaceae</taxon>
        <taxon>Quillaja</taxon>
    </lineage>
</organism>
<sequence>MPLPWKKKKGTRISQIVADLQSPKRGGSLVVETGFPTSLIDLVVKNRDRFKVKKPKTKKRVQLQISDPVRLTTPSTLSPPPSPTLLISVNHMVVGVEPGCTESQSSSSRRLVGEVVARVGDYGVEVSGEDRIRVEDCIGGSDVNTVVVSVLKIFVVFVLTFCTKKLTVGITMSAFVLLFLEYLGKRCVSWLNLKPCLDSNMELKSLAQRVSNFVWFKNLVLLCKKIKNFEGSESSLIVSDLVYSTESSSSSSSFSNEEVEIVERKFNTEIEILECEIQREIEIVEIKDNSLEHELDILTREKRWSCLKLEDSQGKVLEDSEISVCKNKGNRNAKIKAKIIKKILPKNFRPLKKEKKSKGRESESRRVVWSNIEEYVPGSCQKEEENMYGPTPTLLSPIEQRCEEEDDAEEEVDDGTSCSNGSSAVGVEVTLNGERKDSDTDRNWGYLFLFLIVLCGLAGGRIAALLLTVAWCFMLKMIETRKRPVKCL</sequence>
<keyword evidence="1" id="KW-1133">Transmembrane helix</keyword>
<gene>
    <name evidence="2" type="ORF">O6P43_013164</name>
</gene>
<evidence type="ECO:0000313" key="3">
    <source>
        <dbReference type="Proteomes" id="UP001163823"/>
    </source>
</evidence>
<dbReference type="AlphaFoldDB" id="A0AAD7PVU2"/>
<accession>A0AAD7PVU2</accession>
<dbReference type="PANTHER" id="PTHR36381">
    <property type="entry name" value="ETHYLENE-REGULATED TRANSCRIPT 2 (ERT2)"/>
    <property type="match status" value="1"/>
</dbReference>
<protein>
    <submittedName>
        <fullName evidence="2">Ethylene-responsive nuclear / ethylene-regulated nuclear protein (ERT2)-like protein</fullName>
    </submittedName>
</protein>
<evidence type="ECO:0000256" key="1">
    <source>
        <dbReference type="SAM" id="Phobius"/>
    </source>
</evidence>
<evidence type="ECO:0000313" key="2">
    <source>
        <dbReference type="EMBL" id="KAJ7969164.1"/>
    </source>
</evidence>
<proteinExistence type="predicted"/>
<comment type="caution">
    <text evidence="2">The sequence shown here is derived from an EMBL/GenBank/DDBJ whole genome shotgun (WGS) entry which is preliminary data.</text>
</comment>
<keyword evidence="1" id="KW-0472">Membrane</keyword>
<keyword evidence="1" id="KW-0812">Transmembrane</keyword>
<dbReference type="Proteomes" id="UP001163823">
    <property type="component" value="Chromosome 5"/>
</dbReference>
<dbReference type="KEGG" id="qsa:O6P43_013164"/>
<reference evidence="2" key="1">
    <citation type="journal article" date="2023" name="Science">
        <title>Elucidation of the pathway for biosynthesis of saponin adjuvants from the soapbark tree.</title>
        <authorList>
            <person name="Reed J."/>
            <person name="Orme A."/>
            <person name="El-Demerdash A."/>
            <person name="Owen C."/>
            <person name="Martin L.B.B."/>
            <person name="Misra R.C."/>
            <person name="Kikuchi S."/>
            <person name="Rejzek M."/>
            <person name="Martin A.C."/>
            <person name="Harkess A."/>
            <person name="Leebens-Mack J."/>
            <person name="Louveau T."/>
            <person name="Stephenson M.J."/>
            <person name="Osbourn A."/>
        </authorList>
    </citation>
    <scope>NUCLEOTIDE SEQUENCE</scope>
    <source>
        <strain evidence="2">S10</strain>
    </source>
</reference>